<dbReference type="PANTHER" id="PTHR33293">
    <property type="entry name" value="INSERTION ELEMENT IS1 1 PROTEIN INSB-RELATED"/>
    <property type="match status" value="1"/>
</dbReference>
<dbReference type="EMBL" id="CP036290">
    <property type="protein sequence ID" value="QDU83983.1"/>
    <property type="molecule type" value="Genomic_DNA"/>
</dbReference>
<protein>
    <recommendedName>
        <fullName evidence="1">Transposase IS30-like HTH domain-containing protein</fullName>
    </recommendedName>
</protein>
<keyword evidence="3" id="KW-1185">Reference proteome</keyword>
<dbReference type="AlphaFoldDB" id="A0A518CXM6"/>
<sequence length="345" mass="38992">MSTTLPRPRASKTPACPACRASLTRRLEPSQVVRHSRPRTATRRVRQRFRCRACATTFRATTGTVYARLRASQEDFDRAIALATEGMSQAAVGRVLGRSPSTISRWIANAAKHAERFTETRVHDVPTREVQIDELRTSTILQATPTWVHTSVAVESRLWLGLRVGTRAFRHVKAHLNELQSRLDLAPGPLLIVSDGYAYTGKGLKAIFRSACVHVEVIKRFENGKIVRSNSRVVQGAPWRAKEILHKSLSSRVFNTSFVERLNLTIRRSIAALNRKTNALCRTPETLARRLELLRVYYNFVREHASLGRRVTPAMEAGLVKRRLTLRQVFMSRVPELPPTCGRSR</sequence>
<evidence type="ECO:0000313" key="2">
    <source>
        <dbReference type="EMBL" id="QDU83983.1"/>
    </source>
</evidence>
<dbReference type="Pfam" id="PF13936">
    <property type="entry name" value="HTH_38"/>
    <property type="match status" value="1"/>
</dbReference>
<name>A0A518CXM6_9BACT</name>
<proteinExistence type="predicted"/>
<accession>A0A518CXM6</accession>
<dbReference type="InterPro" id="IPR051354">
    <property type="entry name" value="Transposase_27_IS1"/>
</dbReference>
<dbReference type="InterPro" id="IPR025246">
    <property type="entry name" value="IS30-like_HTH"/>
</dbReference>
<evidence type="ECO:0000313" key="3">
    <source>
        <dbReference type="Proteomes" id="UP000319342"/>
    </source>
</evidence>
<evidence type="ECO:0000259" key="1">
    <source>
        <dbReference type="Pfam" id="PF13936"/>
    </source>
</evidence>
<dbReference type="OrthoDB" id="281961at2"/>
<dbReference type="Proteomes" id="UP000319342">
    <property type="component" value="Chromosome"/>
</dbReference>
<organism evidence="2 3">
    <name type="scientific">Rohdeia mirabilis</name>
    <dbReference type="NCBI Taxonomy" id="2528008"/>
    <lineage>
        <taxon>Bacteria</taxon>
        <taxon>Pseudomonadati</taxon>
        <taxon>Planctomycetota</taxon>
        <taxon>Planctomycetia</taxon>
        <taxon>Planctomycetia incertae sedis</taxon>
        <taxon>Rohdeia</taxon>
    </lineage>
</organism>
<dbReference type="RefSeq" id="WP_145184697.1">
    <property type="nucleotide sequence ID" value="NZ_CP036290.1"/>
</dbReference>
<dbReference type="PANTHER" id="PTHR33293:SF1">
    <property type="entry name" value="INSERTION ELEMENT IS1 1 PROTEIN INSB-RELATED"/>
    <property type="match status" value="1"/>
</dbReference>
<feature type="domain" description="Transposase IS30-like HTH" evidence="1">
    <location>
        <begin position="82"/>
        <end position="105"/>
    </location>
</feature>
<gene>
    <name evidence="2" type="ORF">Pla163_10840</name>
</gene>
<reference evidence="2 3" key="1">
    <citation type="submission" date="2019-02" db="EMBL/GenBank/DDBJ databases">
        <title>Deep-cultivation of Planctomycetes and their phenomic and genomic characterization uncovers novel biology.</title>
        <authorList>
            <person name="Wiegand S."/>
            <person name="Jogler M."/>
            <person name="Boedeker C."/>
            <person name="Pinto D."/>
            <person name="Vollmers J."/>
            <person name="Rivas-Marin E."/>
            <person name="Kohn T."/>
            <person name="Peeters S.H."/>
            <person name="Heuer A."/>
            <person name="Rast P."/>
            <person name="Oberbeckmann S."/>
            <person name="Bunk B."/>
            <person name="Jeske O."/>
            <person name="Meyerdierks A."/>
            <person name="Storesund J.E."/>
            <person name="Kallscheuer N."/>
            <person name="Luecker S."/>
            <person name="Lage O.M."/>
            <person name="Pohl T."/>
            <person name="Merkel B.J."/>
            <person name="Hornburger P."/>
            <person name="Mueller R.-W."/>
            <person name="Bruemmer F."/>
            <person name="Labrenz M."/>
            <person name="Spormann A.M."/>
            <person name="Op den Camp H."/>
            <person name="Overmann J."/>
            <person name="Amann R."/>
            <person name="Jetten M.S.M."/>
            <person name="Mascher T."/>
            <person name="Medema M.H."/>
            <person name="Devos D.P."/>
            <person name="Kaster A.-K."/>
            <person name="Ovreas L."/>
            <person name="Rohde M."/>
            <person name="Galperin M.Y."/>
            <person name="Jogler C."/>
        </authorList>
    </citation>
    <scope>NUCLEOTIDE SEQUENCE [LARGE SCALE GENOMIC DNA]</scope>
    <source>
        <strain evidence="2 3">Pla163</strain>
    </source>
</reference>